<name>B7ZZG0_MAIZE</name>
<dbReference type="EMBL" id="BT054702">
    <property type="protein sequence ID" value="ACL53309.1"/>
    <property type="molecule type" value="mRNA"/>
</dbReference>
<sequence length="45" mass="5144">MNHLPHSGYCIILIQSLGYSMEAISLQKHSDASWSLHWQSYHSSV</sequence>
<proteinExistence type="evidence at transcript level"/>
<reference evidence="1" key="2">
    <citation type="submission" date="2012-06" db="EMBL/GenBank/DDBJ databases">
        <authorList>
            <person name="Yu Y."/>
            <person name="Currie J."/>
            <person name="Lomeli R."/>
            <person name="Angelova A."/>
            <person name="Collura K."/>
            <person name="Wissotski M."/>
            <person name="Campos D."/>
            <person name="Kudrna D."/>
            <person name="Golser W."/>
            <person name="Ashely E."/>
            <person name="Descour A."/>
            <person name="Fernandes J."/>
            <person name="Soderlund C."/>
            <person name="Walbot V."/>
        </authorList>
    </citation>
    <scope>NUCLEOTIDE SEQUENCE</scope>
    <source>
        <strain evidence="1">B73</strain>
    </source>
</reference>
<reference evidence="1" key="1">
    <citation type="journal article" date="2009" name="PLoS Genet.">
        <title>Sequencing, mapping, and analysis of 27,455 maize full-length cDNAs.</title>
        <authorList>
            <person name="Soderlund C."/>
            <person name="Descour A."/>
            <person name="Kudrna D."/>
            <person name="Bomhoff M."/>
            <person name="Boyd L."/>
            <person name="Currie J."/>
            <person name="Angelova A."/>
            <person name="Collura K."/>
            <person name="Wissotski M."/>
            <person name="Ashley E."/>
            <person name="Morrow D."/>
            <person name="Fernandes J."/>
            <person name="Walbot V."/>
            <person name="Yu Y."/>
        </authorList>
    </citation>
    <scope>NUCLEOTIDE SEQUENCE</scope>
    <source>
        <strain evidence="1">B73</strain>
    </source>
</reference>
<organism evidence="1">
    <name type="scientific">Zea mays</name>
    <name type="common">Maize</name>
    <dbReference type="NCBI Taxonomy" id="4577"/>
    <lineage>
        <taxon>Eukaryota</taxon>
        <taxon>Viridiplantae</taxon>
        <taxon>Streptophyta</taxon>
        <taxon>Embryophyta</taxon>
        <taxon>Tracheophyta</taxon>
        <taxon>Spermatophyta</taxon>
        <taxon>Magnoliopsida</taxon>
        <taxon>Liliopsida</taxon>
        <taxon>Poales</taxon>
        <taxon>Poaceae</taxon>
        <taxon>PACMAD clade</taxon>
        <taxon>Panicoideae</taxon>
        <taxon>Andropogonodae</taxon>
        <taxon>Andropogoneae</taxon>
        <taxon>Tripsacinae</taxon>
        <taxon>Zea</taxon>
    </lineage>
</organism>
<accession>B7ZZG0</accession>
<protein>
    <submittedName>
        <fullName evidence="1">Uncharacterized protein</fullName>
    </submittedName>
</protein>
<dbReference type="AlphaFoldDB" id="B7ZZG0"/>
<evidence type="ECO:0000313" key="1">
    <source>
        <dbReference type="EMBL" id="ACL53309.1"/>
    </source>
</evidence>